<reference evidence="2 3" key="1">
    <citation type="submission" date="2016-10" db="EMBL/GenBank/DDBJ databases">
        <authorList>
            <person name="de Groot N.N."/>
        </authorList>
    </citation>
    <scope>NUCLEOTIDE SEQUENCE [LARGE SCALE GENOMIC DNA]</scope>
    <source>
        <strain evidence="2 3">CGMCC 1.7659</strain>
    </source>
</reference>
<dbReference type="EMBL" id="FOVF01000004">
    <property type="protein sequence ID" value="SFN11088.1"/>
    <property type="molecule type" value="Genomic_DNA"/>
</dbReference>
<gene>
    <name evidence="2" type="ORF">SAMN05216289_104168</name>
</gene>
<protein>
    <recommendedName>
        <fullName evidence="4">Fibronectin type-III domain-containing protein</fullName>
    </recommendedName>
</protein>
<evidence type="ECO:0000313" key="3">
    <source>
        <dbReference type="Proteomes" id="UP000198575"/>
    </source>
</evidence>
<dbReference type="STRING" id="578942.SAMN05216289_104168"/>
<proteinExistence type="predicted"/>
<sequence>MSKICQTLLAVAVAIAATGSAQAAEKVNPGQTYINSEGIQVSVGADWVSPPSQPDKFFLDARTRPIVPAWKPGDPIREVPRLFNGDPKVRQMQAHPVNPVPQGDILSELQRAFGAGTDSRAFTTPLVNRDGQGFSGVFPPDPSGDVGGGFYVQSINGSGGATYVVYNTIDGTIAAGPFTLEGLGSGGACASGNGDPVILFDQLASRWLLTEFSSSGNNLCVYLSADSNPVTTTWTRYAFVPPSFPDYPKYGVWPDAYYVGANQSNATYALDRTAMLAGLPATFQRKGVPTLSELGFQMLPPASFNGIDAPPAGAPGTFLRQVDDELNNPGSNDPLHDRIELFTFHVDFATPANTTLTGPIPIQINDFDRAFDVPSGFGAIPQPGTTRLLDPLLEVIMFPVHYRAFGSNETITGNFVTKVGANNQSAIRWFELRRTGGLASAWTLFQEGTYTPAGDPAPTNRWMGASAMDSSGNIALGYSIDRAVAPTQFASLSYVGRQAGDTPGVMTTAETSLVLGGSAQTSFDRWGDYFQMGVDPADGCTFWFTGEYMGASNWATRIASFRFDACGSPTFSVSGTPLAQEVCAPSATPVALSAVNINVGSISGFNSPVNFGFGSGLPTGFAGSYTVSPVIPPGSTAANLTVNNTATPGLNVITLRGSSGGTDRDLLLNATIATQAAGSPTLTTPANNATDVSSTPTFSWSASAQGNSYLIEIATDPGFSNIILSQSVSGTSFQPAAALPTNTQIYWRVSANNVCGTAGPSATFSFTTQAAPGDCSPGSFTNVVFSDNVESGTNGWTHSAATGTDSWAISTARAVSPTHSWFANDPAALSDQRLVSPTVALPGSLNGLNFQFQQFVDIENNGATACYDGGLLEISVDGGAFTQIPNAQLLVGPYTGAVSGSFGSPIAGLQAWCGAAVPFSRVVVDLSTYAGHNAQFRFRIGSDSSVGKEGWYIDDVKVQGCSSSDVIFADGFDPPPP</sequence>
<dbReference type="AlphaFoldDB" id="A0A1I4WBK4"/>
<feature type="chain" id="PRO_5011722382" description="Fibronectin type-III domain-containing protein" evidence="1">
    <location>
        <begin position="24"/>
        <end position="977"/>
    </location>
</feature>
<evidence type="ECO:0000313" key="2">
    <source>
        <dbReference type="EMBL" id="SFN11088.1"/>
    </source>
</evidence>
<dbReference type="InterPro" id="IPR013783">
    <property type="entry name" value="Ig-like_fold"/>
</dbReference>
<accession>A0A1I4WBK4</accession>
<organism evidence="2 3">
    <name type="scientific">Dokdonella immobilis</name>
    <dbReference type="NCBI Taxonomy" id="578942"/>
    <lineage>
        <taxon>Bacteria</taxon>
        <taxon>Pseudomonadati</taxon>
        <taxon>Pseudomonadota</taxon>
        <taxon>Gammaproteobacteria</taxon>
        <taxon>Lysobacterales</taxon>
        <taxon>Rhodanobacteraceae</taxon>
        <taxon>Dokdonella</taxon>
    </lineage>
</organism>
<evidence type="ECO:0000256" key="1">
    <source>
        <dbReference type="SAM" id="SignalP"/>
    </source>
</evidence>
<dbReference type="RefSeq" id="WP_092405506.1">
    <property type="nucleotide sequence ID" value="NZ_FOVF01000004.1"/>
</dbReference>
<dbReference type="Gene3D" id="2.60.120.260">
    <property type="entry name" value="Galactose-binding domain-like"/>
    <property type="match status" value="1"/>
</dbReference>
<keyword evidence="3" id="KW-1185">Reference proteome</keyword>
<dbReference type="OrthoDB" id="9813435at2"/>
<dbReference type="Proteomes" id="UP000198575">
    <property type="component" value="Unassembled WGS sequence"/>
</dbReference>
<name>A0A1I4WBK4_9GAMM</name>
<feature type="signal peptide" evidence="1">
    <location>
        <begin position="1"/>
        <end position="23"/>
    </location>
</feature>
<evidence type="ECO:0008006" key="4">
    <source>
        <dbReference type="Google" id="ProtNLM"/>
    </source>
</evidence>
<keyword evidence="1" id="KW-0732">Signal</keyword>
<dbReference type="Gene3D" id="2.60.40.10">
    <property type="entry name" value="Immunoglobulins"/>
    <property type="match status" value="1"/>
</dbReference>